<comment type="caution">
    <text evidence="12">The sequence shown here is derived from an EMBL/GenBank/DDBJ whole genome shotgun (WGS) entry which is preliminary data.</text>
</comment>
<comment type="similarity">
    <text evidence="3 10">Belongs to the peptidase M24B family.</text>
</comment>
<keyword evidence="5" id="KW-0645">Protease</keyword>
<evidence type="ECO:0000256" key="2">
    <source>
        <dbReference type="ARBA" id="ARBA00001936"/>
    </source>
</evidence>
<dbReference type="SMART" id="SM01011">
    <property type="entry name" value="AMP_N"/>
    <property type="match status" value="1"/>
</dbReference>
<dbReference type="PROSITE" id="PS00491">
    <property type="entry name" value="PROLINE_PEPTIDASE"/>
    <property type="match status" value="1"/>
</dbReference>
<reference evidence="13" key="1">
    <citation type="journal article" date="2019" name="Int. J. Syst. Evol. Microbiol.">
        <title>The Global Catalogue of Microorganisms (GCM) 10K type strain sequencing project: providing services to taxonomists for standard genome sequencing and annotation.</title>
        <authorList>
            <consortium name="The Broad Institute Genomics Platform"/>
            <consortium name="The Broad Institute Genome Sequencing Center for Infectious Disease"/>
            <person name="Wu L."/>
            <person name="Ma J."/>
        </authorList>
    </citation>
    <scope>NUCLEOTIDE SEQUENCE [LARGE SCALE GENOMIC DNA]</scope>
    <source>
        <strain evidence="13">LMG 29247</strain>
    </source>
</reference>
<evidence type="ECO:0000256" key="10">
    <source>
        <dbReference type="RuleBase" id="RU000590"/>
    </source>
</evidence>
<keyword evidence="6 10" id="KW-0479">Metal-binding</keyword>
<comment type="cofactor">
    <cofactor evidence="2">
        <name>Mn(2+)</name>
        <dbReference type="ChEBI" id="CHEBI:29035"/>
    </cofactor>
</comment>
<proteinExistence type="inferred from homology"/>
<evidence type="ECO:0000256" key="8">
    <source>
        <dbReference type="ARBA" id="ARBA00023049"/>
    </source>
</evidence>
<dbReference type="CDD" id="cd01087">
    <property type="entry name" value="Prolidase"/>
    <property type="match status" value="1"/>
</dbReference>
<keyword evidence="12" id="KW-0031">Aminopeptidase</keyword>
<dbReference type="PANTHER" id="PTHR43226">
    <property type="entry name" value="XAA-PRO AMINOPEPTIDASE 3"/>
    <property type="match status" value="1"/>
</dbReference>
<sequence length="469" mass="51840">MTLASSPPAQAPSYADRRARLAAQLGPDAIAIVPTAPVQQRNRDSDFPYRADSYFHYLTGFAEPNAWLVLTGDGRSTLFCQPKDLEREIWDGIRLGPEAAPAALGVDEAFSVDELATRLPQLLENKAVVWYPFATHPGLETRIDGWLNKVRARVRYGALAPDTQRDLCALLDEMRLVKDAYEQDVMRRASQISARAHVRAMQRSAAMLRAAQDVREYHLDAELLHEFREHGSQFPAYTSIVAAGANACVLHYRADVAPIRDGELVLIDAGCELDGYASDITRTFPANGRFTGPQRQLYELVLASQDAAVAATRAGARFNDPHDATVRVLTQGLLDLGLIDKAKHPTLDDAIAARGYFPYYMHRTSHWLGMDVHDCGSYVEPSEVGQISERKDPLSGELIKDRPSRILRPGMVLTIEPGLYVRPADNVPEAFWNIGIRIEDDAVVTDTGCELITRGVPVAPDEIEALMRG</sequence>
<dbReference type="EMBL" id="JBHUEJ010000027">
    <property type="protein sequence ID" value="MFD1711451.1"/>
    <property type="molecule type" value="Genomic_DNA"/>
</dbReference>
<name>A0ABW4KVJ7_9BURK</name>
<dbReference type="InterPro" id="IPR036005">
    <property type="entry name" value="Creatinase/aminopeptidase-like"/>
</dbReference>
<dbReference type="InterPro" id="IPR000994">
    <property type="entry name" value="Pept_M24"/>
</dbReference>
<keyword evidence="8" id="KW-0482">Metalloprotease</keyword>
<evidence type="ECO:0000256" key="4">
    <source>
        <dbReference type="ARBA" id="ARBA00012574"/>
    </source>
</evidence>
<dbReference type="Pfam" id="PF05195">
    <property type="entry name" value="AMP_N"/>
    <property type="match status" value="1"/>
</dbReference>
<dbReference type="InterPro" id="IPR029149">
    <property type="entry name" value="Creatin/AminoP/Spt16_N"/>
</dbReference>
<evidence type="ECO:0000256" key="5">
    <source>
        <dbReference type="ARBA" id="ARBA00022670"/>
    </source>
</evidence>
<organism evidence="12 13">
    <name type="scientific">Ottowia flava</name>
    <dbReference type="NCBI Taxonomy" id="2675430"/>
    <lineage>
        <taxon>Bacteria</taxon>
        <taxon>Pseudomonadati</taxon>
        <taxon>Pseudomonadota</taxon>
        <taxon>Betaproteobacteria</taxon>
        <taxon>Burkholderiales</taxon>
        <taxon>Comamonadaceae</taxon>
        <taxon>Ottowia</taxon>
    </lineage>
</organism>
<evidence type="ECO:0000256" key="1">
    <source>
        <dbReference type="ARBA" id="ARBA00001424"/>
    </source>
</evidence>
<evidence type="ECO:0000256" key="7">
    <source>
        <dbReference type="ARBA" id="ARBA00022801"/>
    </source>
</evidence>
<evidence type="ECO:0000259" key="11">
    <source>
        <dbReference type="SMART" id="SM01011"/>
    </source>
</evidence>
<dbReference type="EC" id="3.4.11.9" evidence="4"/>
<dbReference type="Gene3D" id="3.40.350.10">
    <property type="entry name" value="Creatinase/prolidase N-terminal domain"/>
    <property type="match status" value="1"/>
</dbReference>
<dbReference type="InterPro" id="IPR052433">
    <property type="entry name" value="X-Pro_dipept-like"/>
</dbReference>
<protein>
    <recommendedName>
        <fullName evidence="4">Xaa-Pro aminopeptidase</fullName>
        <ecNumber evidence="4">3.4.11.9</ecNumber>
    </recommendedName>
</protein>
<accession>A0ABW4KVJ7</accession>
<dbReference type="SUPFAM" id="SSF55920">
    <property type="entry name" value="Creatinase/aminopeptidase"/>
    <property type="match status" value="1"/>
</dbReference>
<evidence type="ECO:0000313" key="12">
    <source>
        <dbReference type="EMBL" id="MFD1711451.1"/>
    </source>
</evidence>
<evidence type="ECO:0000256" key="6">
    <source>
        <dbReference type="ARBA" id="ARBA00022723"/>
    </source>
</evidence>
<evidence type="ECO:0000313" key="13">
    <source>
        <dbReference type="Proteomes" id="UP001597304"/>
    </source>
</evidence>
<dbReference type="GO" id="GO:0004177">
    <property type="term" value="F:aminopeptidase activity"/>
    <property type="evidence" value="ECO:0007669"/>
    <property type="project" value="UniProtKB-KW"/>
</dbReference>
<gene>
    <name evidence="12" type="ORF">ACFSF0_12590</name>
</gene>
<comment type="catalytic activity">
    <reaction evidence="1">
        <text>Release of any N-terminal amino acid, including proline, that is linked to proline, even from a dipeptide or tripeptide.</text>
        <dbReference type="EC" id="3.4.11.9"/>
    </reaction>
</comment>
<dbReference type="Pfam" id="PF00557">
    <property type="entry name" value="Peptidase_M24"/>
    <property type="match status" value="1"/>
</dbReference>
<dbReference type="PANTHER" id="PTHR43226:SF4">
    <property type="entry name" value="XAA-PRO AMINOPEPTIDASE 3"/>
    <property type="match status" value="1"/>
</dbReference>
<keyword evidence="7" id="KW-0378">Hydrolase</keyword>
<dbReference type="RefSeq" id="WP_147913755.1">
    <property type="nucleotide sequence ID" value="NZ_JBHUEJ010000027.1"/>
</dbReference>
<dbReference type="InterPro" id="IPR007865">
    <property type="entry name" value="Aminopep_P_N"/>
</dbReference>
<dbReference type="SUPFAM" id="SSF53092">
    <property type="entry name" value="Creatinase/prolidase N-terminal domain"/>
    <property type="match status" value="1"/>
</dbReference>
<dbReference type="Gene3D" id="3.90.230.10">
    <property type="entry name" value="Creatinase/methionine aminopeptidase superfamily"/>
    <property type="match status" value="1"/>
</dbReference>
<evidence type="ECO:0000256" key="9">
    <source>
        <dbReference type="ARBA" id="ARBA00023211"/>
    </source>
</evidence>
<keyword evidence="13" id="KW-1185">Reference proteome</keyword>
<dbReference type="Proteomes" id="UP001597304">
    <property type="component" value="Unassembled WGS sequence"/>
</dbReference>
<feature type="domain" description="Aminopeptidase P N-terminal" evidence="11">
    <location>
        <begin position="11"/>
        <end position="140"/>
    </location>
</feature>
<dbReference type="InterPro" id="IPR001131">
    <property type="entry name" value="Peptidase_M24B_aminopep-P_CS"/>
</dbReference>
<evidence type="ECO:0000256" key="3">
    <source>
        <dbReference type="ARBA" id="ARBA00008766"/>
    </source>
</evidence>
<keyword evidence="9" id="KW-0464">Manganese</keyword>